<dbReference type="InterPro" id="IPR038494">
    <property type="entry name" value="IGPD_sf"/>
</dbReference>
<proteinExistence type="inferred from homology"/>
<dbReference type="HAMAP" id="MF_00076">
    <property type="entry name" value="HisB"/>
    <property type="match status" value="1"/>
</dbReference>
<dbReference type="EMBL" id="AEXL02000108">
    <property type="protein sequence ID" value="EIJ65651.1"/>
    <property type="molecule type" value="Genomic_DNA"/>
</dbReference>
<dbReference type="Proteomes" id="UP000003423">
    <property type="component" value="Unassembled WGS sequence"/>
</dbReference>
<keyword evidence="3 6" id="KW-0028">Amino-acid biosynthesis</keyword>
<accession>I3D1Q8</accession>
<evidence type="ECO:0000256" key="5">
    <source>
        <dbReference type="ARBA" id="ARBA00023239"/>
    </source>
</evidence>
<dbReference type="InterPro" id="IPR020568">
    <property type="entry name" value="Ribosomal_Su5_D2-typ_SF"/>
</dbReference>
<dbReference type="PATRIC" id="fig|859350.6.peg.1314"/>
<comment type="subcellular location">
    <subcellularLocation>
        <location evidence="6">Cytoplasm</location>
    </subcellularLocation>
</comment>
<dbReference type="UniPathway" id="UPA00031">
    <property type="reaction ID" value="UER00011"/>
</dbReference>
<comment type="pathway">
    <text evidence="1 6">Amino-acid biosynthesis; L-histidine biosynthesis; L-histidine from 5-phospho-alpha-D-ribose 1-diphosphate: step 6/9.</text>
</comment>
<dbReference type="GO" id="GO:0004424">
    <property type="term" value="F:imidazoleglycerol-phosphate dehydratase activity"/>
    <property type="evidence" value="ECO:0007669"/>
    <property type="project" value="UniProtKB-UniRule"/>
</dbReference>
<dbReference type="Pfam" id="PF00475">
    <property type="entry name" value="IGPD"/>
    <property type="match status" value="1"/>
</dbReference>
<evidence type="ECO:0000256" key="6">
    <source>
        <dbReference type="HAMAP-Rule" id="MF_00076"/>
    </source>
</evidence>
<evidence type="ECO:0000256" key="2">
    <source>
        <dbReference type="ARBA" id="ARBA00016664"/>
    </source>
</evidence>
<keyword evidence="4 6" id="KW-0368">Histidine biosynthesis</keyword>
<evidence type="ECO:0000313" key="8">
    <source>
        <dbReference type="Proteomes" id="UP000003423"/>
    </source>
</evidence>
<dbReference type="EC" id="4.2.1.19" evidence="6"/>
<dbReference type="GO" id="GO:0005737">
    <property type="term" value="C:cytoplasm"/>
    <property type="evidence" value="ECO:0007669"/>
    <property type="project" value="UniProtKB-SubCell"/>
</dbReference>
<reference evidence="7 8" key="1">
    <citation type="journal article" date="2012" name="J. Bacteriol.">
        <title>Genome sequence of "Candidatus Nitrosopumilus salaria" BD31, an ammonia-oxidizing archaeon from the San Francisco Bay estuary.</title>
        <authorList>
            <person name="Mosier A.C."/>
            <person name="Allen E.E."/>
            <person name="Kim M."/>
            <person name="Ferriera S."/>
            <person name="Francis C.A."/>
        </authorList>
    </citation>
    <scope>NUCLEOTIDE SEQUENCE [LARGE SCALE GENOMIC DNA]</scope>
    <source>
        <strain evidence="7 8">BD31</strain>
    </source>
</reference>
<name>I3D1Q8_9ARCH</name>
<comment type="catalytic activity">
    <reaction evidence="6">
        <text>D-erythro-1-(imidazol-4-yl)glycerol 3-phosphate = 3-(imidazol-4-yl)-2-oxopropyl phosphate + H2O</text>
        <dbReference type="Rhea" id="RHEA:11040"/>
        <dbReference type="ChEBI" id="CHEBI:15377"/>
        <dbReference type="ChEBI" id="CHEBI:57766"/>
        <dbReference type="ChEBI" id="CHEBI:58278"/>
        <dbReference type="EC" id="4.2.1.19"/>
    </reaction>
</comment>
<comment type="caution">
    <text evidence="7">The sequence shown here is derived from an EMBL/GenBank/DDBJ whole genome shotgun (WGS) entry which is preliminary data.</text>
</comment>
<dbReference type="CDD" id="cd07914">
    <property type="entry name" value="IGPD"/>
    <property type="match status" value="1"/>
</dbReference>
<dbReference type="InterPro" id="IPR000807">
    <property type="entry name" value="ImidazoleglycerolP_deHydtase"/>
</dbReference>
<dbReference type="Gene3D" id="3.30.230.40">
    <property type="entry name" value="Imidazole glycerol phosphate dehydratase, domain 1"/>
    <property type="match status" value="2"/>
</dbReference>
<evidence type="ECO:0000256" key="4">
    <source>
        <dbReference type="ARBA" id="ARBA00023102"/>
    </source>
</evidence>
<dbReference type="SUPFAM" id="SSF54211">
    <property type="entry name" value="Ribosomal protein S5 domain 2-like"/>
    <property type="match status" value="2"/>
</dbReference>
<dbReference type="PANTHER" id="PTHR23133">
    <property type="entry name" value="IMIDAZOLEGLYCEROL-PHOSPHATE DEHYDRATASE HIS7"/>
    <property type="match status" value="1"/>
</dbReference>
<dbReference type="FunFam" id="3.30.230.40:FF:000003">
    <property type="entry name" value="Imidazoleglycerol-phosphate dehydratase HisB"/>
    <property type="match status" value="1"/>
</dbReference>
<protein>
    <recommendedName>
        <fullName evidence="2 6">Imidazoleglycerol-phosphate dehydratase</fullName>
        <shortName evidence="6">IGPD</shortName>
        <ecNumber evidence="6">4.2.1.19</ecNumber>
    </recommendedName>
</protein>
<evidence type="ECO:0000313" key="7">
    <source>
        <dbReference type="EMBL" id="EIJ65651.1"/>
    </source>
</evidence>
<dbReference type="FunFam" id="3.30.230.40:FF:000001">
    <property type="entry name" value="Imidazoleglycerol-phosphate dehydratase HisB"/>
    <property type="match status" value="1"/>
</dbReference>
<comment type="similarity">
    <text evidence="6">Belongs to the imidazoleglycerol-phosphate dehydratase family.</text>
</comment>
<evidence type="ECO:0000256" key="1">
    <source>
        <dbReference type="ARBA" id="ARBA00005047"/>
    </source>
</evidence>
<keyword evidence="5 6" id="KW-0456">Lyase</keyword>
<dbReference type="GO" id="GO:0000105">
    <property type="term" value="P:L-histidine biosynthetic process"/>
    <property type="evidence" value="ECO:0007669"/>
    <property type="project" value="UniProtKB-UniRule"/>
</dbReference>
<keyword evidence="8" id="KW-1185">Reference proteome</keyword>
<dbReference type="AlphaFoldDB" id="I3D1Q8"/>
<sequence>MRNMKPRKASIKRNTKETGVEVTVNLDGNGKTSIKTGINFLDHLIVSFGTHSMMDLKVNAKSNDGIEHHLIEDTAITIGLAIDKALGARSGITRFSYASVPMDESLAEATIDLVKRPFSKLTLLIKRNKIEDISKEDLEHFFQSLLQNLNSCIHLTVKYGENDHHKVEAAIKSLAVAFRSASSYDKKQKGIPSTKGSM</sequence>
<dbReference type="PANTHER" id="PTHR23133:SF2">
    <property type="entry name" value="IMIDAZOLEGLYCEROL-PHOSPHATE DEHYDRATASE"/>
    <property type="match status" value="1"/>
</dbReference>
<gene>
    <name evidence="6 7" type="primary">hisB</name>
    <name evidence="7" type="ORF">BD31_I0653</name>
</gene>
<organism evidence="7 8">
    <name type="scientific">Candidatus Nitrosopumilus salarius BD31</name>
    <dbReference type="NCBI Taxonomy" id="859350"/>
    <lineage>
        <taxon>Archaea</taxon>
        <taxon>Nitrososphaerota</taxon>
        <taxon>Nitrososphaeria</taxon>
        <taxon>Nitrosopumilales</taxon>
        <taxon>Nitrosopumilaceae</taxon>
        <taxon>Nitrosopumilus</taxon>
    </lineage>
</organism>
<evidence type="ECO:0000256" key="3">
    <source>
        <dbReference type="ARBA" id="ARBA00022605"/>
    </source>
</evidence>
<keyword evidence="6" id="KW-0963">Cytoplasm</keyword>